<dbReference type="SUPFAM" id="SSF81342">
    <property type="entry name" value="Transmembrane di-heme cytochromes"/>
    <property type="match status" value="1"/>
</dbReference>
<dbReference type="GO" id="GO:0005506">
    <property type="term" value="F:iron ion binding"/>
    <property type="evidence" value="ECO:0007669"/>
    <property type="project" value="InterPro"/>
</dbReference>
<dbReference type="Gene3D" id="1.20.950.20">
    <property type="entry name" value="Transmembrane di-heme cytochromes, Chain C"/>
    <property type="match status" value="1"/>
</dbReference>
<dbReference type="AlphaFoldDB" id="A0A2S7I433"/>
<feature type="transmembrane region" description="Helical" evidence="12">
    <location>
        <begin position="198"/>
        <end position="216"/>
    </location>
</feature>
<feature type="domain" description="Cytochrome b561 bacterial/Ni-hydrogenase" evidence="13">
    <location>
        <begin position="24"/>
        <end position="232"/>
    </location>
</feature>
<evidence type="ECO:0000313" key="15">
    <source>
        <dbReference type="Proteomes" id="UP000238565"/>
    </source>
</evidence>
<dbReference type="NCBIfam" id="TIGR02125">
    <property type="entry name" value="CytB-hydogenase"/>
    <property type="match status" value="1"/>
</dbReference>
<evidence type="ECO:0000256" key="9">
    <source>
        <dbReference type="ARBA" id="ARBA00022989"/>
    </source>
</evidence>
<dbReference type="PANTHER" id="PTHR30485:SF0">
    <property type="entry name" value="NI_FE-HYDROGENASE 1 B-TYPE CYTOCHROME SUBUNIT-RELATED"/>
    <property type="match status" value="1"/>
</dbReference>
<dbReference type="GO" id="GO:0005886">
    <property type="term" value="C:plasma membrane"/>
    <property type="evidence" value="ECO:0007669"/>
    <property type="project" value="UniProtKB-SubCell"/>
</dbReference>
<dbReference type="InterPro" id="IPR000516">
    <property type="entry name" value="Ni-dep_Hydgase_cyt-B"/>
</dbReference>
<dbReference type="InterPro" id="IPR051542">
    <property type="entry name" value="Hydrogenase_cytochrome"/>
</dbReference>
<dbReference type="GO" id="GO:0022904">
    <property type="term" value="P:respiratory electron transport chain"/>
    <property type="evidence" value="ECO:0007669"/>
    <property type="project" value="InterPro"/>
</dbReference>
<evidence type="ECO:0000256" key="11">
    <source>
        <dbReference type="ARBA" id="ARBA00023136"/>
    </source>
</evidence>
<dbReference type="Pfam" id="PF01292">
    <property type="entry name" value="Ni_hydr_CYTB"/>
    <property type="match status" value="1"/>
</dbReference>
<keyword evidence="11 12" id="KW-0472">Membrane</keyword>
<evidence type="ECO:0000256" key="12">
    <source>
        <dbReference type="SAM" id="Phobius"/>
    </source>
</evidence>
<evidence type="ECO:0000256" key="5">
    <source>
        <dbReference type="ARBA" id="ARBA00022617"/>
    </source>
</evidence>
<sequence length="250" mass="29646">MENTTQIQEGVPIKTVTFRRAYIWQLPVRFFHWINGFAITFLIITGFLIAKPPAIMTAKEASGQFWMGLIRQVHFISAYAMVAVMFMRVYWAFVGNRFANWRQFVPFDKKGREKMWHVIKYDIFLFNEKEYKFTSIPIGHNAVAAASYLVMFILALVMIFTGFALYAPTSTWFFPKFFAWATSLITTDEFLIRRIHHIVMWAFILFIAVHFYLVLFHDWLEGRGESSAMVSGYKFVRKERFEDYKEEEKH</sequence>
<name>A0A2S7I433_9FLAO</name>
<dbReference type="Proteomes" id="UP000238565">
    <property type="component" value="Unassembled WGS sequence"/>
</dbReference>
<dbReference type="EMBL" id="PTPZ01000005">
    <property type="protein sequence ID" value="PPZ91245.1"/>
    <property type="molecule type" value="Genomic_DNA"/>
</dbReference>
<proteinExistence type="inferred from homology"/>
<comment type="subcellular location">
    <subcellularLocation>
        <location evidence="1">Cell membrane</location>
        <topology evidence="1">Multi-pass membrane protein</topology>
    </subcellularLocation>
</comment>
<dbReference type="PANTHER" id="PTHR30485">
    <property type="entry name" value="NI/FE-HYDROGENASE 1 B-TYPE CYTOCHROME SUBUNIT"/>
    <property type="match status" value="1"/>
</dbReference>
<organism evidence="14 15">
    <name type="scientific">Cloacibacterium normanense</name>
    <dbReference type="NCBI Taxonomy" id="237258"/>
    <lineage>
        <taxon>Bacteria</taxon>
        <taxon>Pseudomonadati</taxon>
        <taxon>Bacteroidota</taxon>
        <taxon>Flavobacteriia</taxon>
        <taxon>Flavobacteriales</taxon>
        <taxon>Weeksellaceae</taxon>
    </lineage>
</organism>
<evidence type="ECO:0000256" key="2">
    <source>
        <dbReference type="ARBA" id="ARBA00008622"/>
    </source>
</evidence>
<evidence type="ECO:0000256" key="6">
    <source>
        <dbReference type="ARBA" id="ARBA00022692"/>
    </source>
</evidence>
<keyword evidence="3" id="KW-0813">Transport</keyword>
<evidence type="ECO:0000256" key="4">
    <source>
        <dbReference type="ARBA" id="ARBA00022475"/>
    </source>
</evidence>
<dbReference type="InterPro" id="IPR016174">
    <property type="entry name" value="Di-haem_cyt_TM"/>
</dbReference>
<feature type="transmembrane region" description="Helical" evidence="12">
    <location>
        <begin position="69"/>
        <end position="93"/>
    </location>
</feature>
<evidence type="ECO:0000259" key="13">
    <source>
        <dbReference type="Pfam" id="PF01292"/>
    </source>
</evidence>
<dbReference type="GO" id="GO:0009055">
    <property type="term" value="F:electron transfer activity"/>
    <property type="evidence" value="ECO:0007669"/>
    <property type="project" value="InterPro"/>
</dbReference>
<keyword evidence="8" id="KW-0249">Electron transport</keyword>
<reference evidence="14 15" key="1">
    <citation type="submission" date="2018-02" db="EMBL/GenBank/DDBJ databases">
        <title>Draft genome sequence of bacterial isolates from marine environment.</title>
        <authorList>
            <person name="Singh S.K."/>
            <person name="Hill R."/>
            <person name="Major S."/>
            <person name="Cai H."/>
            <person name="Li Y."/>
        </authorList>
    </citation>
    <scope>NUCLEOTIDE SEQUENCE [LARGE SCALE GENOMIC DNA]</scope>
    <source>
        <strain evidence="14 15">IMET F</strain>
    </source>
</reference>
<keyword evidence="7" id="KW-0479">Metal-binding</keyword>
<comment type="caution">
    <text evidence="14">The sequence shown here is derived from an EMBL/GenBank/DDBJ whole genome shotgun (WGS) entry which is preliminary data.</text>
</comment>
<keyword evidence="10" id="KW-0408">Iron</keyword>
<evidence type="ECO:0000256" key="8">
    <source>
        <dbReference type="ARBA" id="ARBA00022982"/>
    </source>
</evidence>
<accession>A0A2S7I433</accession>
<dbReference type="PRINTS" id="PR00161">
    <property type="entry name" value="NIHGNASECYTB"/>
</dbReference>
<dbReference type="RefSeq" id="WP_104793922.1">
    <property type="nucleotide sequence ID" value="NZ_PTPZ01000005.1"/>
</dbReference>
<evidence type="ECO:0000313" key="14">
    <source>
        <dbReference type="EMBL" id="PPZ91245.1"/>
    </source>
</evidence>
<evidence type="ECO:0000256" key="3">
    <source>
        <dbReference type="ARBA" id="ARBA00022448"/>
    </source>
</evidence>
<keyword evidence="9 12" id="KW-1133">Transmembrane helix</keyword>
<keyword evidence="6 12" id="KW-0812">Transmembrane</keyword>
<keyword evidence="5" id="KW-0349">Heme</keyword>
<evidence type="ECO:0000256" key="10">
    <source>
        <dbReference type="ARBA" id="ARBA00023004"/>
    </source>
</evidence>
<evidence type="ECO:0000256" key="7">
    <source>
        <dbReference type="ARBA" id="ARBA00022723"/>
    </source>
</evidence>
<dbReference type="InterPro" id="IPR011577">
    <property type="entry name" value="Cyt_b561_bac/Ni-Hgenase"/>
</dbReference>
<evidence type="ECO:0000256" key="1">
    <source>
        <dbReference type="ARBA" id="ARBA00004651"/>
    </source>
</evidence>
<comment type="similarity">
    <text evidence="2">Belongs to the HupC/HyaC/HydC family.</text>
</comment>
<keyword evidence="4" id="KW-1003">Cell membrane</keyword>
<gene>
    <name evidence="14" type="primary">cybH</name>
    <name evidence="14" type="ORF">C3729_09535</name>
</gene>
<feature type="transmembrane region" description="Helical" evidence="12">
    <location>
        <begin position="142"/>
        <end position="166"/>
    </location>
</feature>
<dbReference type="GO" id="GO:0020037">
    <property type="term" value="F:heme binding"/>
    <property type="evidence" value="ECO:0007669"/>
    <property type="project" value="TreeGrafter"/>
</dbReference>
<dbReference type="PROSITE" id="PS00882">
    <property type="entry name" value="NI_HGENASE_CYTB_1"/>
    <property type="match status" value="1"/>
</dbReference>
<protein>
    <submittedName>
        <fullName evidence="14">Ni/Fe-hydrogenase, b-type cytochrome subunit</fullName>
    </submittedName>
</protein>
<feature type="transmembrane region" description="Helical" evidence="12">
    <location>
        <begin position="30"/>
        <end position="49"/>
    </location>
</feature>